<dbReference type="VEuPathDB" id="VectorBase:AALC636_000358"/>
<dbReference type="AlphaFoldDB" id="A0A023ETG1"/>
<dbReference type="VEuPathDB" id="VectorBase:AALFPA_054087"/>
<dbReference type="EMBL" id="GAPW01000968">
    <property type="protein sequence ID" value="JAC12630.1"/>
    <property type="molecule type" value="mRNA"/>
</dbReference>
<comment type="similarity">
    <text evidence="1">Belongs to the UDP-glycosyltransferase family.</text>
</comment>
<keyword evidence="4" id="KW-0812">Transmembrane</keyword>
<dbReference type="InterPro" id="IPR002213">
    <property type="entry name" value="UDP_glucos_trans"/>
</dbReference>
<evidence type="ECO:0000313" key="6">
    <source>
        <dbReference type="EMBL" id="JAC12630.1"/>
    </source>
</evidence>
<keyword evidence="2" id="KW-0328">Glycosyltransferase</keyword>
<organism evidence="6">
    <name type="scientific">Aedes albopictus</name>
    <name type="common">Asian tiger mosquito</name>
    <name type="synonym">Stegomyia albopicta</name>
    <dbReference type="NCBI Taxonomy" id="7160"/>
    <lineage>
        <taxon>Eukaryota</taxon>
        <taxon>Metazoa</taxon>
        <taxon>Ecdysozoa</taxon>
        <taxon>Arthropoda</taxon>
        <taxon>Hexapoda</taxon>
        <taxon>Insecta</taxon>
        <taxon>Pterygota</taxon>
        <taxon>Neoptera</taxon>
        <taxon>Endopterygota</taxon>
        <taxon>Diptera</taxon>
        <taxon>Nematocera</taxon>
        <taxon>Culicoidea</taxon>
        <taxon>Culicidae</taxon>
        <taxon>Culicinae</taxon>
        <taxon>Aedini</taxon>
        <taxon>Aedes</taxon>
        <taxon>Stegomyia</taxon>
    </lineage>
</organism>
<accession>A0A023ETG1</accession>
<dbReference type="InterPro" id="IPR050271">
    <property type="entry name" value="UDP-glycosyltransferase"/>
</dbReference>
<feature type="chain" id="PRO_5001519937" evidence="5">
    <location>
        <begin position="23"/>
        <end position="520"/>
    </location>
</feature>
<dbReference type="PANTHER" id="PTHR48043:SF159">
    <property type="entry name" value="EG:EG0003.4 PROTEIN-RELATED"/>
    <property type="match status" value="1"/>
</dbReference>
<sequence length="520" mass="59633">MELRNVFLLIVSVAVTVKTVNSANILCILTVPSPSHHIWNRVWMEALVERGHNLTTITMDSDKSKQNLSYIHMEYVYPALFEDQGVDYVEMSKESAFRTVFSFLDFYTSICDAILKSKGLNEIMSYPDQFKFDLVIYDYGCGPCLLPLLHKFNYPPLLSLTPFNNPPYSVDVVGGHKHFAYTPYFALNYDTKMNLGQRAYNTLLCLLSSAYRNFYIMPNVDRMVRTYFNYSDMPYLGDLETRTQIMLVNTHPAMDALEPLPPNVITIGGAHIKEPAPLPEDLEKFIRSSKKGAVLFSLGSNVRSDKIGEHRQRMFIEAFRQMPHYHFLWKFESDLKLDLPPNVIIKKWMPQNSILAHPNVKAFLTHSGGLSTQEASWFGVPLIGMPFFMDQIRNCHRSVSAGVAEALDFQTLSVEKIRNTVVKVLETPKYKENMMRRSKFLQDQPEKPLNRAIWWIEYVIRNPDLNHMKSPTLELGTIGSNLLDVYALYVLVIGVGYKVIKFGFNSVFQKQSSKKAVKLD</sequence>
<evidence type="ECO:0000256" key="5">
    <source>
        <dbReference type="SAM" id="SignalP"/>
    </source>
</evidence>
<dbReference type="FunFam" id="3.40.50.2000:FF:000021">
    <property type="entry name" value="UDP-glucuronosyltransferase"/>
    <property type="match status" value="1"/>
</dbReference>
<keyword evidence="4" id="KW-0472">Membrane</keyword>
<protein>
    <submittedName>
        <fullName evidence="6">Putative udp-glucuronosyl and udp-glucosyl transferase</fullName>
    </submittedName>
</protein>
<feature type="transmembrane region" description="Helical" evidence="4">
    <location>
        <begin position="486"/>
        <end position="508"/>
    </location>
</feature>
<dbReference type="Pfam" id="PF00201">
    <property type="entry name" value="UDPGT"/>
    <property type="match status" value="1"/>
</dbReference>
<dbReference type="CDD" id="cd03784">
    <property type="entry name" value="GT1_Gtf-like"/>
    <property type="match status" value="1"/>
</dbReference>
<dbReference type="SUPFAM" id="SSF53756">
    <property type="entry name" value="UDP-Glycosyltransferase/glycogen phosphorylase"/>
    <property type="match status" value="1"/>
</dbReference>
<evidence type="ECO:0000256" key="1">
    <source>
        <dbReference type="ARBA" id="ARBA00009995"/>
    </source>
</evidence>
<dbReference type="VEuPathDB" id="VectorBase:AALF002317"/>
<evidence type="ECO:0000256" key="2">
    <source>
        <dbReference type="ARBA" id="ARBA00022676"/>
    </source>
</evidence>
<name>A0A023ETG1_AEDAL</name>
<keyword evidence="3 6" id="KW-0808">Transferase</keyword>
<keyword evidence="5" id="KW-0732">Signal</keyword>
<proteinExistence type="evidence at transcript level"/>
<keyword evidence="4" id="KW-1133">Transmembrane helix</keyword>
<evidence type="ECO:0000256" key="4">
    <source>
        <dbReference type="SAM" id="Phobius"/>
    </source>
</evidence>
<dbReference type="Gene3D" id="3.40.50.2000">
    <property type="entry name" value="Glycogen Phosphorylase B"/>
    <property type="match status" value="1"/>
</dbReference>
<dbReference type="GO" id="GO:0008194">
    <property type="term" value="F:UDP-glycosyltransferase activity"/>
    <property type="evidence" value="ECO:0007669"/>
    <property type="project" value="InterPro"/>
</dbReference>
<feature type="signal peptide" evidence="5">
    <location>
        <begin position="1"/>
        <end position="22"/>
    </location>
</feature>
<dbReference type="PANTHER" id="PTHR48043">
    <property type="entry name" value="EG:EG0003.4 PROTEIN-RELATED"/>
    <property type="match status" value="1"/>
</dbReference>
<reference evidence="6" key="1">
    <citation type="journal article" date="2014" name="PLoS Negl. Trop. Dis.">
        <title>Identification and characterization of seminal fluid proteins in the Asian tiger mosquito, Aedes albopictus.</title>
        <authorList>
            <person name="Boes K.E."/>
            <person name="Ribeiro J.M."/>
            <person name="Wong A."/>
            <person name="Harrington L.C."/>
            <person name="Wolfner M.F."/>
            <person name="Sirot L.K."/>
        </authorList>
    </citation>
    <scope>NUCLEOTIDE SEQUENCE</scope>
    <source>
        <tissue evidence="6">Reproductive organs</tissue>
    </source>
</reference>
<evidence type="ECO:0000256" key="3">
    <source>
        <dbReference type="ARBA" id="ARBA00022679"/>
    </source>
</evidence>